<dbReference type="SUPFAM" id="SSF56601">
    <property type="entry name" value="beta-lactamase/transpeptidase-like"/>
    <property type="match status" value="1"/>
</dbReference>
<reference evidence="2 3" key="1">
    <citation type="submission" date="2017-07" db="EMBL/GenBank/DDBJ databases">
        <title>Sandarakinorhabdus cyanobacteriorum sp. nov., a novel bacterium isolated from cyanobacterial aggregates in a eutrophic lake.</title>
        <authorList>
            <person name="Cai H."/>
        </authorList>
    </citation>
    <scope>NUCLEOTIDE SEQUENCE [LARGE SCALE GENOMIC DNA]</scope>
    <source>
        <strain evidence="2 3">TH057</strain>
    </source>
</reference>
<gene>
    <name evidence="2" type="ORF">CHU93_08090</name>
</gene>
<comment type="caution">
    <text evidence="2">The sequence shown here is derived from an EMBL/GenBank/DDBJ whole genome shotgun (WGS) entry which is preliminary data.</text>
</comment>
<feature type="domain" description="Beta-lactamase-related" evidence="1">
    <location>
        <begin position="18"/>
        <end position="379"/>
    </location>
</feature>
<dbReference type="OrthoDB" id="9808046at2"/>
<organism evidence="2 3">
    <name type="scientific">Sandarakinorhabdus cyanobacteriorum</name>
    <dbReference type="NCBI Taxonomy" id="1981098"/>
    <lineage>
        <taxon>Bacteria</taxon>
        <taxon>Pseudomonadati</taxon>
        <taxon>Pseudomonadota</taxon>
        <taxon>Alphaproteobacteria</taxon>
        <taxon>Sphingomonadales</taxon>
        <taxon>Sphingosinicellaceae</taxon>
        <taxon>Sandarakinorhabdus</taxon>
    </lineage>
</organism>
<evidence type="ECO:0000259" key="1">
    <source>
        <dbReference type="Pfam" id="PF00144"/>
    </source>
</evidence>
<dbReference type="InterPro" id="IPR001466">
    <property type="entry name" value="Beta-lactam-related"/>
</dbReference>
<dbReference type="PANTHER" id="PTHR43283:SF3">
    <property type="entry name" value="BETA-LACTAMASE FAMILY PROTEIN (AFU_ORTHOLOGUE AFUA_5G07500)"/>
    <property type="match status" value="1"/>
</dbReference>
<evidence type="ECO:0000313" key="3">
    <source>
        <dbReference type="Proteomes" id="UP000216991"/>
    </source>
</evidence>
<protein>
    <recommendedName>
        <fullName evidence="1">Beta-lactamase-related domain-containing protein</fullName>
    </recommendedName>
</protein>
<dbReference type="Proteomes" id="UP000216991">
    <property type="component" value="Unassembled WGS sequence"/>
</dbReference>
<dbReference type="Pfam" id="PF00144">
    <property type="entry name" value="Beta-lactamase"/>
    <property type="match status" value="1"/>
</dbReference>
<accession>A0A255YJ39</accession>
<proteinExistence type="predicted"/>
<sequence length="398" mass="42134">MGMPAKDQPMRDRIIHALETSLAAGNIPGAVVTIGNSAGTLVEAAVGSKGPGGPPLNQDDLFQIASMTKAIASVAAMQLVEQGRLAFDDDLAPLLPALANPQVLEGFDETGKPVLRPAAGPITLRQLLTHTSGFGYEFMSAELTQWRLHNPANPGTLASLNQPLLADPGTAWIYGISTDWVGQAVEAVSGMRLGEWLARHVTGPLGMTETTFAFDDGIKARLTPLHARTPDGGLMPFPVHFGGGENAEYHGAGGGLISTARDYLKFCRMILNGGTLNGARILKAETVAMMATNQVPMPAGRMSTNMPGLSTDFDLFPMMDCGWGLGFLINPETGPDGRAPGTLAWAGIANSYYWIDRASDIAGVVCMQHLPFGEPAAVDVLRAVERAVYADQTRLELD</sequence>
<dbReference type="Gene3D" id="3.40.710.10">
    <property type="entry name" value="DD-peptidase/beta-lactamase superfamily"/>
    <property type="match status" value="1"/>
</dbReference>
<dbReference type="AlphaFoldDB" id="A0A255YJ39"/>
<evidence type="ECO:0000313" key="2">
    <source>
        <dbReference type="EMBL" id="OYQ29287.1"/>
    </source>
</evidence>
<dbReference type="InterPro" id="IPR012338">
    <property type="entry name" value="Beta-lactam/transpept-like"/>
</dbReference>
<dbReference type="InterPro" id="IPR050789">
    <property type="entry name" value="Diverse_Enzym_Activities"/>
</dbReference>
<name>A0A255YJ39_9SPHN</name>
<dbReference type="PANTHER" id="PTHR43283">
    <property type="entry name" value="BETA-LACTAMASE-RELATED"/>
    <property type="match status" value="1"/>
</dbReference>
<keyword evidence="3" id="KW-1185">Reference proteome</keyword>
<dbReference type="EMBL" id="NOXT01000106">
    <property type="protein sequence ID" value="OYQ29287.1"/>
    <property type="molecule type" value="Genomic_DNA"/>
</dbReference>